<name>A0A1V0RP75_9RHOB</name>
<accession>A0A1V0RP75</accession>
<dbReference type="AlphaFoldDB" id="A0A1V0RP75"/>
<dbReference type="OrthoDB" id="9777352at2"/>
<dbReference type="GO" id="GO:0009055">
    <property type="term" value="F:electron transfer activity"/>
    <property type="evidence" value="ECO:0007669"/>
    <property type="project" value="InterPro"/>
</dbReference>
<evidence type="ECO:0000256" key="3">
    <source>
        <dbReference type="ARBA" id="ARBA00023004"/>
    </source>
</evidence>
<dbReference type="EMBL" id="CP020474">
    <property type="protein sequence ID" value="ARE83588.1"/>
    <property type="molecule type" value="Genomic_DNA"/>
</dbReference>
<dbReference type="InterPro" id="IPR036909">
    <property type="entry name" value="Cyt_c-like_dom_sf"/>
</dbReference>
<evidence type="ECO:0000259" key="6">
    <source>
        <dbReference type="PROSITE" id="PS51007"/>
    </source>
</evidence>
<keyword evidence="1 4" id="KW-0349">Heme</keyword>
<dbReference type="InterPro" id="IPR009056">
    <property type="entry name" value="Cyt_c-like_dom"/>
</dbReference>
<keyword evidence="5" id="KW-0732">Signal</keyword>
<evidence type="ECO:0000313" key="7">
    <source>
        <dbReference type="EMBL" id="ARE83588.1"/>
    </source>
</evidence>
<feature type="signal peptide" evidence="5">
    <location>
        <begin position="1"/>
        <end position="18"/>
    </location>
</feature>
<evidence type="ECO:0000256" key="4">
    <source>
        <dbReference type="PROSITE-ProRule" id="PRU00433"/>
    </source>
</evidence>
<dbReference type="PROSITE" id="PS51007">
    <property type="entry name" value="CYTC"/>
    <property type="match status" value="1"/>
</dbReference>
<dbReference type="KEGG" id="rmm:ROSMUCSMR3_02114"/>
<proteinExistence type="predicted"/>
<keyword evidence="3 4" id="KW-0408">Iron</keyword>
<dbReference type="Proteomes" id="UP000192273">
    <property type="component" value="Chromosome"/>
</dbReference>
<feature type="chain" id="PRO_5012595181" description="Cytochrome c domain-containing protein" evidence="5">
    <location>
        <begin position="19"/>
        <end position="407"/>
    </location>
</feature>
<organism evidence="7 8">
    <name type="scientific">Roseovarius mucosus</name>
    <dbReference type="NCBI Taxonomy" id="215743"/>
    <lineage>
        <taxon>Bacteria</taxon>
        <taxon>Pseudomonadati</taxon>
        <taxon>Pseudomonadota</taxon>
        <taxon>Alphaproteobacteria</taxon>
        <taxon>Rhodobacterales</taxon>
        <taxon>Roseobacteraceae</taxon>
        <taxon>Roseovarius</taxon>
    </lineage>
</organism>
<reference evidence="7 8" key="1">
    <citation type="submission" date="2017-03" db="EMBL/GenBank/DDBJ databases">
        <title>Genome Sequence of Roseovarius mucosus strain SMR3 Isolated from a culture of the Diatom Skeletonema marinoi.</title>
        <authorList>
            <person name="Topel M."/>
            <person name="Pinder M."/>
            <person name="Johansson O.N."/>
            <person name="Kourtchenko O."/>
            <person name="Godhe A."/>
            <person name="Clarke A.K."/>
        </authorList>
    </citation>
    <scope>NUCLEOTIDE SEQUENCE [LARGE SCALE GENOMIC DNA]</scope>
    <source>
        <strain evidence="7 8">SMR3</strain>
    </source>
</reference>
<protein>
    <recommendedName>
        <fullName evidence="6">Cytochrome c domain-containing protein</fullName>
    </recommendedName>
</protein>
<dbReference type="RefSeq" id="WP_081507274.1">
    <property type="nucleotide sequence ID" value="NZ_CP020474.1"/>
</dbReference>
<evidence type="ECO:0000313" key="8">
    <source>
        <dbReference type="Proteomes" id="UP000192273"/>
    </source>
</evidence>
<dbReference type="GO" id="GO:0046872">
    <property type="term" value="F:metal ion binding"/>
    <property type="evidence" value="ECO:0007669"/>
    <property type="project" value="UniProtKB-KW"/>
</dbReference>
<evidence type="ECO:0000256" key="5">
    <source>
        <dbReference type="SAM" id="SignalP"/>
    </source>
</evidence>
<keyword evidence="8" id="KW-1185">Reference proteome</keyword>
<evidence type="ECO:0000256" key="2">
    <source>
        <dbReference type="ARBA" id="ARBA00022723"/>
    </source>
</evidence>
<keyword evidence="2 4" id="KW-0479">Metal-binding</keyword>
<dbReference type="GO" id="GO:0020037">
    <property type="term" value="F:heme binding"/>
    <property type="evidence" value="ECO:0007669"/>
    <property type="project" value="InterPro"/>
</dbReference>
<dbReference type="Gene3D" id="1.10.760.10">
    <property type="entry name" value="Cytochrome c-like domain"/>
    <property type="match status" value="1"/>
</dbReference>
<feature type="domain" description="Cytochrome c" evidence="6">
    <location>
        <begin position="16"/>
        <end position="124"/>
    </location>
</feature>
<evidence type="ECO:0000256" key="1">
    <source>
        <dbReference type="ARBA" id="ARBA00022617"/>
    </source>
</evidence>
<gene>
    <name evidence="7" type="ORF">ROSMUCSMR3_02114</name>
</gene>
<sequence>MRGLFLAALLFLGTASMAQDGHEMFTGQAAVADPAGERSLIRFPCHTCHGRDGQGGIEGDVPPIEWSRLSVASADRPGYGADTFHRAVTEGIAVDGRPLSRLMPRYALNRAETDTLRAYLGRLHEIQRRGVLSDRLRIGVATIPGAAEISDGYRAALAKSLSERLGGDRVYGRQIELVPVDATQPGEAHDLLAVIGLPVAAVNPFTQLGLPVLAPVGALSGNEDSSILRGITPSRDALHAALAAEVATKGQRPILVVSQDPAQRSAFALALSLAAPDRAQTDHAKEAEDIVVLDASPLPQNSAARVWITWQSLAARSTTAAPDQTIMVAIETPRIVSDAITAQTHPIQIHAQEAGAVLAEALKAAGRDVTRARLLRALGDTVLVDIGLDYARFPLTGTEEIAVVPMP</sequence>
<dbReference type="SUPFAM" id="SSF46626">
    <property type="entry name" value="Cytochrome c"/>
    <property type="match status" value="1"/>
</dbReference>